<dbReference type="AlphaFoldDB" id="A0A2N0NB58"/>
<proteinExistence type="predicted"/>
<gene>
    <name evidence="1" type="ORF">RhiirA5_447556</name>
</gene>
<dbReference type="EMBL" id="LLXJ01013786">
    <property type="protein sequence ID" value="PKB91788.1"/>
    <property type="molecule type" value="Genomic_DNA"/>
</dbReference>
<reference evidence="1 2" key="2">
    <citation type="submission" date="2017-09" db="EMBL/GenBank/DDBJ databases">
        <title>Extensive intraspecific genome diversity in a model arbuscular mycorrhizal fungus.</title>
        <authorList>
            <person name="Chen E.C."/>
            <person name="Morin E."/>
            <person name="Beaudet D."/>
            <person name="Noel J."/>
            <person name="Ndikumana S."/>
            <person name="Charron P."/>
            <person name="St-Onge C."/>
            <person name="Giorgi J."/>
            <person name="Grigoriev I.V."/>
            <person name="Roux C."/>
            <person name="Martin F.M."/>
            <person name="Corradi N."/>
        </authorList>
    </citation>
    <scope>NUCLEOTIDE SEQUENCE [LARGE SCALE GENOMIC DNA]</scope>
    <source>
        <strain evidence="1 2">A5</strain>
    </source>
</reference>
<sequence>GGLGVITSDLPEGNKQAGVKNHNVNYGCQYGIRENPSIFNKVMRDRHLQCPHDLFHCMGGMAREMFQATFEILTAVGEEKFLKTWCNFEFPLI</sequence>
<organism evidence="1 2">
    <name type="scientific">Rhizophagus irregularis</name>
    <dbReference type="NCBI Taxonomy" id="588596"/>
    <lineage>
        <taxon>Eukaryota</taxon>
        <taxon>Fungi</taxon>
        <taxon>Fungi incertae sedis</taxon>
        <taxon>Mucoromycota</taxon>
        <taxon>Glomeromycotina</taxon>
        <taxon>Glomeromycetes</taxon>
        <taxon>Glomerales</taxon>
        <taxon>Glomeraceae</taxon>
        <taxon>Rhizophagus</taxon>
    </lineage>
</organism>
<protein>
    <submittedName>
        <fullName evidence="1">Uncharacterized protein</fullName>
    </submittedName>
</protein>
<feature type="non-terminal residue" evidence="1">
    <location>
        <position position="1"/>
    </location>
</feature>
<evidence type="ECO:0000313" key="1">
    <source>
        <dbReference type="EMBL" id="PKB91788.1"/>
    </source>
</evidence>
<reference evidence="1 2" key="1">
    <citation type="submission" date="2016-04" db="EMBL/GenBank/DDBJ databases">
        <title>Genome analyses suggest a sexual origin of heterokaryosis in a supposedly ancient asexual fungus.</title>
        <authorList>
            <person name="Ropars J."/>
            <person name="Sedzielewska K."/>
            <person name="Noel J."/>
            <person name="Charron P."/>
            <person name="Farinelli L."/>
            <person name="Marton T."/>
            <person name="Kruger M."/>
            <person name="Pelin A."/>
            <person name="Brachmann A."/>
            <person name="Corradi N."/>
        </authorList>
    </citation>
    <scope>NUCLEOTIDE SEQUENCE [LARGE SCALE GENOMIC DNA]</scope>
    <source>
        <strain evidence="1 2">A5</strain>
    </source>
</reference>
<accession>A0A2N0NB58</accession>
<dbReference type="Proteomes" id="UP000232722">
    <property type="component" value="Unassembled WGS sequence"/>
</dbReference>
<comment type="caution">
    <text evidence="1">The sequence shown here is derived from an EMBL/GenBank/DDBJ whole genome shotgun (WGS) entry which is preliminary data.</text>
</comment>
<evidence type="ECO:0000313" key="2">
    <source>
        <dbReference type="Proteomes" id="UP000232722"/>
    </source>
</evidence>
<name>A0A2N0NB58_9GLOM</name>